<comment type="caution">
    <text evidence="2">The sequence shown here is derived from an EMBL/GenBank/DDBJ whole genome shotgun (WGS) entry which is preliminary data.</text>
</comment>
<keyword evidence="3" id="KW-1185">Reference proteome</keyword>
<proteinExistence type="predicted"/>
<name>A0A0E9NK49_SAICN</name>
<reference evidence="2 3" key="3">
    <citation type="journal article" date="2015" name="Genome Announc.">
        <title>Draft Genome Sequence of the Archiascomycetous Yeast Saitoella complicata.</title>
        <authorList>
            <person name="Yamauchi K."/>
            <person name="Kondo S."/>
            <person name="Hamamoto M."/>
            <person name="Takahashi Y."/>
            <person name="Ogura Y."/>
            <person name="Hayashi T."/>
            <person name="Nishida H."/>
        </authorList>
    </citation>
    <scope>NUCLEOTIDE SEQUENCE [LARGE SCALE GENOMIC DNA]</scope>
    <source>
        <strain evidence="2 3">NRRL Y-17804</strain>
    </source>
</reference>
<protein>
    <submittedName>
        <fullName evidence="2">Uncharacterized protein</fullName>
    </submittedName>
</protein>
<dbReference type="Proteomes" id="UP000033140">
    <property type="component" value="Unassembled WGS sequence"/>
</dbReference>
<evidence type="ECO:0000256" key="1">
    <source>
        <dbReference type="SAM" id="MobiDB-lite"/>
    </source>
</evidence>
<sequence length="80" mass="8533">MSRKSNWRNTHGTCATEGRPVYLPRNPREISTAAGKTSGFKRAQLSCTSSTLALARDDTVGTSSPLLNSNIKGSGPLIQL</sequence>
<dbReference type="AlphaFoldDB" id="A0A0E9NK49"/>
<organism evidence="2 3">
    <name type="scientific">Saitoella complicata (strain BCRC 22490 / CBS 7301 / JCM 7358 / NBRC 10748 / NRRL Y-17804)</name>
    <dbReference type="NCBI Taxonomy" id="698492"/>
    <lineage>
        <taxon>Eukaryota</taxon>
        <taxon>Fungi</taxon>
        <taxon>Dikarya</taxon>
        <taxon>Ascomycota</taxon>
        <taxon>Taphrinomycotina</taxon>
        <taxon>Taphrinomycotina incertae sedis</taxon>
        <taxon>Saitoella</taxon>
    </lineage>
</organism>
<gene>
    <name evidence="2" type="ORF">G7K_4351-t1</name>
</gene>
<reference evidence="2 3" key="1">
    <citation type="journal article" date="2011" name="J. Gen. Appl. Microbiol.">
        <title>Draft genome sequencing of the enigmatic yeast Saitoella complicata.</title>
        <authorList>
            <person name="Nishida H."/>
            <person name="Hamamoto M."/>
            <person name="Sugiyama J."/>
        </authorList>
    </citation>
    <scope>NUCLEOTIDE SEQUENCE [LARGE SCALE GENOMIC DNA]</scope>
    <source>
        <strain evidence="2 3">NRRL Y-17804</strain>
    </source>
</reference>
<evidence type="ECO:0000313" key="2">
    <source>
        <dbReference type="EMBL" id="GAO50219.1"/>
    </source>
</evidence>
<feature type="region of interest" description="Disordered" evidence="1">
    <location>
        <begin position="1"/>
        <end position="25"/>
    </location>
</feature>
<reference evidence="2 3" key="2">
    <citation type="journal article" date="2014" name="J. Gen. Appl. Microbiol.">
        <title>The early diverging ascomycetous budding yeast Saitoella complicata has three histone deacetylases belonging to the Clr6, Hos2, and Rpd3 lineages.</title>
        <authorList>
            <person name="Nishida H."/>
            <person name="Matsumoto T."/>
            <person name="Kondo S."/>
            <person name="Hamamoto M."/>
            <person name="Yoshikawa H."/>
        </authorList>
    </citation>
    <scope>NUCLEOTIDE SEQUENCE [LARGE SCALE GENOMIC DNA]</scope>
    <source>
        <strain evidence="2 3">NRRL Y-17804</strain>
    </source>
</reference>
<dbReference type="EMBL" id="BACD03000030">
    <property type="protein sequence ID" value="GAO50219.1"/>
    <property type="molecule type" value="Genomic_DNA"/>
</dbReference>
<evidence type="ECO:0000313" key="3">
    <source>
        <dbReference type="Proteomes" id="UP000033140"/>
    </source>
</evidence>
<accession>A0A0E9NK49</accession>